<proteinExistence type="predicted"/>
<keyword evidence="2" id="KW-1185">Reference proteome</keyword>
<dbReference type="RefSeq" id="WP_028312500.1">
    <property type="nucleotide sequence ID" value="NZ_KI519499.1"/>
</dbReference>
<accession>A0A8B6X5W3</accession>
<dbReference type="AlphaFoldDB" id="A0A8B6X5W3"/>
<feature type="domain" description="Phasin" evidence="1">
    <location>
        <begin position="8"/>
        <end position="105"/>
    </location>
</feature>
<evidence type="ECO:0000259" key="1">
    <source>
        <dbReference type="Pfam" id="PF09361"/>
    </source>
</evidence>
<dbReference type="Proteomes" id="UP000675920">
    <property type="component" value="Unplaced"/>
</dbReference>
<reference evidence="3" key="1">
    <citation type="submission" date="2025-08" db="UniProtKB">
        <authorList>
            <consortium name="RefSeq"/>
        </authorList>
    </citation>
    <scope>IDENTIFICATION</scope>
</reference>
<dbReference type="Pfam" id="PF09361">
    <property type="entry name" value="Phasin_2"/>
    <property type="match status" value="1"/>
</dbReference>
<dbReference type="InterPro" id="IPR018968">
    <property type="entry name" value="Phasin"/>
</dbReference>
<evidence type="ECO:0000313" key="2">
    <source>
        <dbReference type="Proteomes" id="UP000675920"/>
    </source>
</evidence>
<name>A0A8B6X5W3_9BURK</name>
<sequence length="188" mass="19700">MSVLTPDQLATAYKANLDSIFALSAKTFEGVEKLFDLNINVAKATLAESAEKTKEALELRDPQEFLQFQVSLAQPTAEKVLAYGRHLSDIAAETRAEFVKFAESQLADSNKKFATLLDTAAKNAPTGSESAIALVKSAVAAANSAYESVSKATKQVSDLAEANLAAATTATVKAATQAASVAKKKTAA</sequence>
<evidence type="ECO:0000313" key="3">
    <source>
        <dbReference type="RefSeq" id="WP_028312500.1"/>
    </source>
</evidence>
<dbReference type="InterPro" id="IPR010127">
    <property type="entry name" value="Phasin_subfam-1"/>
</dbReference>
<protein>
    <submittedName>
        <fullName evidence="3">Phasin family protein</fullName>
    </submittedName>
</protein>
<organism evidence="2 3">
    <name type="scientific">Derxia gummosa DSM 723</name>
    <dbReference type="NCBI Taxonomy" id="1121388"/>
    <lineage>
        <taxon>Bacteria</taxon>
        <taxon>Pseudomonadati</taxon>
        <taxon>Pseudomonadota</taxon>
        <taxon>Betaproteobacteria</taxon>
        <taxon>Burkholderiales</taxon>
        <taxon>Alcaligenaceae</taxon>
        <taxon>Derxia</taxon>
    </lineage>
</organism>
<dbReference type="NCBIfam" id="TIGR01841">
    <property type="entry name" value="phasin"/>
    <property type="match status" value="1"/>
</dbReference>
<dbReference type="OrthoDB" id="5298576at2"/>